<evidence type="ECO:0000313" key="1">
    <source>
        <dbReference type="EMBL" id="JAE15578.1"/>
    </source>
</evidence>
<sequence length="50" mass="5642">MHQKVKLIGNEAIERLQNIARYGENKFALILNQLTSTSCSIEEVRALPLS</sequence>
<reference evidence="1" key="2">
    <citation type="journal article" date="2015" name="Data Brief">
        <title>Shoot transcriptome of the giant reed, Arundo donax.</title>
        <authorList>
            <person name="Barrero R.A."/>
            <person name="Guerrero F.D."/>
            <person name="Moolhuijzen P."/>
            <person name="Goolsby J.A."/>
            <person name="Tidwell J."/>
            <person name="Bellgard S.E."/>
            <person name="Bellgard M.I."/>
        </authorList>
    </citation>
    <scope>NUCLEOTIDE SEQUENCE</scope>
    <source>
        <tissue evidence="1">Shoot tissue taken approximately 20 cm above the soil surface</tissue>
    </source>
</reference>
<name>A0A0A9G4N1_ARUDO</name>
<accession>A0A0A9G4N1</accession>
<dbReference type="EMBL" id="GBRH01182318">
    <property type="protein sequence ID" value="JAE15578.1"/>
    <property type="molecule type" value="Transcribed_RNA"/>
</dbReference>
<protein>
    <submittedName>
        <fullName evidence="1">Uncharacterized protein</fullName>
    </submittedName>
</protein>
<reference evidence="1" key="1">
    <citation type="submission" date="2014-09" db="EMBL/GenBank/DDBJ databases">
        <authorList>
            <person name="Magalhaes I.L.F."/>
            <person name="Oliveira U."/>
            <person name="Santos F.R."/>
            <person name="Vidigal T.H.D.A."/>
            <person name="Brescovit A.D."/>
            <person name="Santos A.J."/>
        </authorList>
    </citation>
    <scope>NUCLEOTIDE SEQUENCE</scope>
    <source>
        <tissue evidence="1">Shoot tissue taken approximately 20 cm above the soil surface</tissue>
    </source>
</reference>
<organism evidence="1">
    <name type="scientific">Arundo donax</name>
    <name type="common">Giant reed</name>
    <name type="synonym">Donax arundinaceus</name>
    <dbReference type="NCBI Taxonomy" id="35708"/>
    <lineage>
        <taxon>Eukaryota</taxon>
        <taxon>Viridiplantae</taxon>
        <taxon>Streptophyta</taxon>
        <taxon>Embryophyta</taxon>
        <taxon>Tracheophyta</taxon>
        <taxon>Spermatophyta</taxon>
        <taxon>Magnoliopsida</taxon>
        <taxon>Liliopsida</taxon>
        <taxon>Poales</taxon>
        <taxon>Poaceae</taxon>
        <taxon>PACMAD clade</taxon>
        <taxon>Arundinoideae</taxon>
        <taxon>Arundineae</taxon>
        <taxon>Arundo</taxon>
    </lineage>
</organism>
<dbReference type="AlphaFoldDB" id="A0A0A9G4N1"/>
<proteinExistence type="predicted"/>